<comment type="caution">
    <text evidence="1">The sequence shown here is derived from an EMBL/GenBank/DDBJ whole genome shotgun (WGS) entry which is preliminary data.</text>
</comment>
<name>A0A6L2KQA1_TANCI</name>
<dbReference type="EMBL" id="BKCJ010002769">
    <property type="protein sequence ID" value="GEU50802.1"/>
    <property type="molecule type" value="Genomic_DNA"/>
</dbReference>
<proteinExistence type="predicted"/>
<dbReference type="AlphaFoldDB" id="A0A6L2KQA1"/>
<organism evidence="1">
    <name type="scientific">Tanacetum cinerariifolium</name>
    <name type="common">Dalmatian daisy</name>
    <name type="synonym">Chrysanthemum cinerariifolium</name>
    <dbReference type="NCBI Taxonomy" id="118510"/>
    <lineage>
        <taxon>Eukaryota</taxon>
        <taxon>Viridiplantae</taxon>
        <taxon>Streptophyta</taxon>
        <taxon>Embryophyta</taxon>
        <taxon>Tracheophyta</taxon>
        <taxon>Spermatophyta</taxon>
        <taxon>Magnoliopsida</taxon>
        <taxon>eudicotyledons</taxon>
        <taxon>Gunneridae</taxon>
        <taxon>Pentapetalae</taxon>
        <taxon>asterids</taxon>
        <taxon>campanulids</taxon>
        <taxon>Asterales</taxon>
        <taxon>Asteraceae</taxon>
        <taxon>Asteroideae</taxon>
        <taxon>Anthemideae</taxon>
        <taxon>Anthemidinae</taxon>
        <taxon>Tanacetum</taxon>
    </lineage>
</organism>
<gene>
    <name evidence="1" type="ORF">Tci_022780</name>
</gene>
<reference evidence="1" key="1">
    <citation type="journal article" date="2019" name="Sci. Rep.">
        <title>Draft genome of Tanacetum cinerariifolium, the natural source of mosquito coil.</title>
        <authorList>
            <person name="Yamashiro T."/>
            <person name="Shiraishi A."/>
            <person name="Satake H."/>
            <person name="Nakayama K."/>
        </authorList>
    </citation>
    <scope>NUCLEOTIDE SEQUENCE</scope>
</reference>
<accession>A0A6L2KQA1</accession>
<evidence type="ECO:0000313" key="1">
    <source>
        <dbReference type="EMBL" id="GEU50802.1"/>
    </source>
</evidence>
<sequence length="484" mass="55738">MKNAQASGGVGKREAIKNISPLGNDVLNGMEKLLRMKLATTKAKNINGEAQIHAKVDGKKVLIFEATIRRDLKFEDEGGVDCLSNEVIFEQLPLMGTMASEVICSATNQKFNFSKCIFDSMVKHLDNETKFLLYPRVIDLENTKTVQAQETSSLKKRVKRLEKKRRLRTHRLKRLYNVSLFARVESSDEESLKDQGRYNDEEIFDTNVFDDEEVVEKEVLLKEAQDVQNVVEKVIEDITTARIKETVSTAAQITTTDVTPDELTMAQALVEIKKSKPKGDKVVIKQEPKQGATTTTTAVITPTPDSTRLEARGVVIKRRKFFVDKKEIEKRNRPPTKAQQRSLMYTYLKNMDGWKPKALKTESFAKIQKLFDQAFKRVNAFVDMDIEVVRSSKKAKEAEDNIWKNQQGLVKVLNWKLYNSCGVYCVTMQNIVYYLPVKKMYLLTRNTLHQMWNDVRLQGYYEVEMAYDLLRLVRRHLREGYVPE</sequence>
<protein>
    <submittedName>
        <fullName evidence="1">Uncharacterized protein</fullName>
    </submittedName>
</protein>